<evidence type="ECO:0000256" key="2">
    <source>
        <dbReference type="ARBA" id="ARBA00022692"/>
    </source>
</evidence>
<dbReference type="Proteomes" id="UP001501353">
    <property type="component" value="Unassembled WGS sequence"/>
</dbReference>
<evidence type="ECO:0000256" key="4">
    <source>
        <dbReference type="ARBA" id="ARBA00023136"/>
    </source>
</evidence>
<comment type="subcellular location">
    <subcellularLocation>
        <location evidence="1">Membrane</location>
        <topology evidence="1">Multi-pass membrane protein</topology>
    </subcellularLocation>
</comment>
<reference evidence="7" key="1">
    <citation type="journal article" date="2019" name="Int. J. Syst. Evol. Microbiol.">
        <title>The Global Catalogue of Microorganisms (GCM) 10K type strain sequencing project: providing services to taxonomists for standard genome sequencing and annotation.</title>
        <authorList>
            <consortium name="The Broad Institute Genomics Platform"/>
            <consortium name="The Broad Institute Genome Sequencing Center for Infectious Disease"/>
            <person name="Wu L."/>
            <person name="Ma J."/>
        </authorList>
    </citation>
    <scope>NUCLEOTIDE SEQUENCE [LARGE SCALE GENOMIC DNA]</scope>
    <source>
        <strain evidence="7">JCM 16673</strain>
    </source>
</reference>
<dbReference type="InterPro" id="IPR052719">
    <property type="entry name" value="CvpA-like"/>
</dbReference>
<evidence type="ECO:0000256" key="3">
    <source>
        <dbReference type="ARBA" id="ARBA00022989"/>
    </source>
</evidence>
<keyword evidence="4 5" id="KW-0472">Membrane</keyword>
<keyword evidence="2 5" id="KW-0812">Transmembrane</keyword>
<dbReference type="InterPro" id="IPR003825">
    <property type="entry name" value="Colicin-V_CvpA"/>
</dbReference>
<comment type="caution">
    <text evidence="6">The sequence shown here is derived from an EMBL/GenBank/DDBJ whole genome shotgun (WGS) entry which is preliminary data.</text>
</comment>
<evidence type="ECO:0000256" key="5">
    <source>
        <dbReference type="SAM" id="Phobius"/>
    </source>
</evidence>
<dbReference type="Pfam" id="PF02674">
    <property type="entry name" value="Colicin_V"/>
    <property type="match status" value="1"/>
</dbReference>
<name>A0ABP7T299_9BURK</name>
<organism evidence="6 7">
    <name type="scientific">Actimicrobium antarcticum</name>
    <dbReference type="NCBI Taxonomy" id="1051899"/>
    <lineage>
        <taxon>Bacteria</taxon>
        <taxon>Pseudomonadati</taxon>
        <taxon>Pseudomonadota</taxon>
        <taxon>Betaproteobacteria</taxon>
        <taxon>Burkholderiales</taxon>
        <taxon>Oxalobacteraceae</taxon>
        <taxon>Actimicrobium</taxon>
    </lineage>
</organism>
<evidence type="ECO:0000256" key="1">
    <source>
        <dbReference type="ARBA" id="ARBA00004141"/>
    </source>
</evidence>
<evidence type="ECO:0000313" key="7">
    <source>
        <dbReference type="Proteomes" id="UP001501353"/>
    </source>
</evidence>
<dbReference type="RefSeq" id="WP_344762659.1">
    <property type="nucleotide sequence ID" value="NZ_BAAAZE010000007.1"/>
</dbReference>
<keyword evidence="3 5" id="KW-1133">Transmembrane helix</keyword>
<dbReference type="EMBL" id="BAAAZE010000007">
    <property type="protein sequence ID" value="GAA4019716.1"/>
    <property type="molecule type" value="Genomic_DNA"/>
</dbReference>
<evidence type="ECO:0000313" key="6">
    <source>
        <dbReference type="EMBL" id="GAA4019716.1"/>
    </source>
</evidence>
<sequence>MTLFDYLVVFVLSCSVLIGLLRGLVKEVLSLTSWIVALVVANKYGDALAQLLPELIPGSVTRLIVAFLVLFIGVRLLMMLLTMTLESVIKASGLTVADRVLGSGFGAVRGLTIILVVVLLCGTTSIPKQAFWTEAILSPLAEAAARAAIPFLPGDLARHVQF</sequence>
<dbReference type="PANTHER" id="PTHR36926">
    <property type="entry name" value="COLICIN V PRODUCTION PROTEIN"/>
    <property type="match status" value="1"/>
</dbReference>
<proteinExistence type="predicted"/>
<accession>A0ABP7T299</accession>
<feature type="transmembrane region" description="Helical" evidence="5">
    <location>
        <begin position="101"/>
        <end position="121"/>
    </location>
</feature>
<gene>
    <name evidence="6" type="ORF">GCM10022212_15070</name>
</gene>
<protein>
    <recommendedName>
        <fullName evidence="8">Colicin V production protein</fullName>
    </recommendedName>
</protein>
<dbReference type="PANTHER" id="PTHR36926:SF1">
    <property type="entry name" value="COLICIN V PRODUCTION PROTEIN"/>
    <property type="match status" value="1"/>
</dbReference>
<keyword evidence="7" id="KW-1185">Reference proteome</keyword>
<evidence type="ECO:0008006" key="8">
    <source>
        <dbReference type="Google" id="ProtNLM"/>
    </source>
</evidence>
<feature type="transmembrane region" description="Helical" evidence="5">
    <location>
        <begin position="6"/>
        <end position="25"/>
    </location>
</feature>
<feature type="transmembrane region" description="Helical" evidence="5">
    <location>
        <begin position="63"/>
        <end position="81"/>
    </location>
</feature>